<feature type="domain" description="RCK C-terminal" evidence="8">
    <location>
        <begin position="298"/>
        <end position="382"/>
    </location>
</feature>
<evidence type="ECO:0000256" key="3">
    <source>
        <dbReference type="ARBA" id="ARBA00022692"/>
    </source>
</evidence>
<keyword evidence="10" id="KW-1185">Reference proteome</keyword>
<dbReference type="RefSeq" id="WP_130648166.1">
    <property type="nucleotide sequence ID" value="NZ_BMHA01000001.1"/>
</dbReference>
<dbReference type="InterPro" id="IPR006037">
    <property type="entry name" value="RCK_C"/>
</dbReference>
<dbReference type="InterPro" id="IPR036721">
    <property type="entry name" value="RCK_C_sf"/>
</dbReference>
<dbReference type="InterPro" id="IPR031312">
    <property type="entry name" value="Na/sul_symport_CS"/>
</dbReference>
<dbReference type="Pfam" id="PF02080">
    <property type="entry name" value="TrkA_C"/>
    <property type="match status" value="2"/>
</dbReference>
<gene>
    <name evidence="9" type="ORF">GCM10011354_01150</name>
</gene>
<dbReference type="OrthoDB" id="9809303at2"/>
<evidence type="ECO:0000256" key="2">
    <source>
        <dbReference type="ARBA" id="ARBA00022448"/>
    </source>
</evidence>
<dbReference type="InterPro" id="IPR004680">
    <property type="entry name" value="Cit_transptr-like_dom"/>
</dbReference>
<evidence type="ECO:0000256" key="1">
    <source>
        <dbReference type="ARBA" id="ARBA00004141"/>
    </source>
</evidence>
<feature type="transmembrane region" description="Helical" evidence="7">
    <location>
        <begin position="50"/>
        <end position="68"/>
    </location>
</feature>
<keyword evidence="4" id="KW-0677">Repeat</keyword>
<reference evidence="9" key="1">
    <citation type="journal article" date="2014" name="Int. J. Syst. Evol. Microbiol.">
        <title>Complete genome sequence of Corynebacterium casei LMG S-19264T (=DSM 44701T), isolated from a smear-ripened cheese.</title>
        <authorList>
            <consortium name="US DOE Joint Genome Institute (JGI-PGF)"/>
            <person name="Walter F."/>
            <person name="Albersmeier A."/>
            <person name="Kalinowski J."/>
            <person name="Ruckert C."/>
        </authorList>
    </citation>
    <scope>NUCLEOTIDE SEQUENCE</scope>
    <source>
        <strain evidence="9">CGMCC 1.14988</strain>
    </source>
</reference>
<dbReference type="GO" id="GO:0006813">
    <property type="term" value="P:potassium ion transport"/>
    <property type="evidence" value="ECO:0007669"/>
    <property type="project" value="InterPro"/>
</dbReference>
<organism evidence="9 10">
    <name type="scientific">Egicoccus halophilus</name>
    <dbReference type="NCBI Taxonomy" id="1670830"/>
    <lineage>
        <taxon>Bacteria</taxon>
        <taxon>Bacillati</taxon>
        <taxon>Actinomycetota</taxon>
        <taxon>Nitriliruptoria</taxon>
        <taxon>Egicoccales</taxon>
        <taxon>Egicoccaceae</taxon>
        <taxon>Egicoccus</taxon>
    </lineage>
</organism>
<keyword evidence="2" id="KW-0813">Transport</keyword>
<evidence type="ECO:0000256" key="4">
    <source>
        <dbReference type="ARBA" id="ARBA00022737"/>
    </source>
</evidence>
<dbReference type="GO" id="GO:0008324">
    <property type="term" value="F:monoatomic cation transmembrane transporter activity"/>
    <property type="evidence" value="ECO:0007669"/>
    <property type="project" value="InterPro"/>
</dbReference>
<dbReference type="EMBL" id="BMHA01000001">
    <property type="protein sequence ID" value="GGI02670.1"/>
    <property type="molecule type" value="Genomic_DNA"/>
</dbReference>
<dbReference type="SUPFAM" id="SSF116726">
    <property type="entry name" value="TrkA C-terminal domain-like"/>
    <property type="match status" value="2"/>
</dbReference>
<dbReference type="Proteomes" id="UP000650511">
    <property type="component" value="Unassembled WGS sequence"/>
</dbReference>
<evidence type="ECO:0000256" key="5">
    <source>
        <dbReference type="ARBA" id="ARBA00022989"/>
    </source>
</evidence>
<protein>
    <submittedName>
        <fullName evidence="9">SLC13 family permease</fullName>
    </submittedName>
</protein>
<dbReference type="PANTHER" id="PTHR43652">
    <property type="entry name" value="BASIC AMINO ACID ANTIPORTER YFCC-RELATED"/>
    <property type="match status" value="1"/>
</dbReference>
<feature type="transmembrane region" description="Helical" evidence="7">
    <location>
        <begin position="422"/>
        <end position="440"/>
    </location>
</feature>
<feature type="transmembrane region" description="Helical" evidence="7">
    <location>
        <begin position="182"/>
        <end position="202"/>
    </location>
</feature>
<dbReference type="AlphaFoldDB" id="A0A8J3A4X3"/>
<name>A0A8J3A4X3_9ACTN</name>
<dbReference type="InterPro" id="IPR051679">
    <property type="entry name" value="DASS-Related_Transporters"/>
</dbReference>
<feature type="transmembrane region" description="Helical" evidence="7">
    <location>
        <begin position="6"/>
        <end position="21"/>
    </location>
</feature>
<dbReference type="PROSITE" id="PS51202">
    <property type="entry name" value="RCK_C"/>
    <property type="match status" value="2"/>
</dbReference>
<evidence type="ECO:0000313" key="10">
    <source>
        <dbReference type="Proteomes" id="UP000650511"/>
    </source>
</evidence>
<feature type="transmembrane region" description="Helical" evidence="7">
    <location>
        <begin position="137"/>
        <end position="162"/>
    </location>
</feature>
<evidence type="ECO:0000259" key="8">
    <source>
        <dbReference type="PROSITE" id="PS51202"/>
    </source>
</evidence>
<accession>A0A8J3A4X3</accession>
<evidence type="ECO:0000313" key="9">
    <source>
        <dbReference type="EMBL" id="GGI02670.1"/>
    </source>
</evidence>
<feature type="transmembrane region" description="Helical" evidence="7">
    <location>
        <begin position="488"/>
        <end position="520"/>
    </location>
</feature>
<keyword evidence="6 7" id="KW-0472">Membrane</keyword>
<evidence type="ECO:0000256" key="7">
    <source>
        <dbReference type="SAM" id="Phobius"/>
    </source>
</evidence>
<comment type="caution">
    <text evidence="9">The sequence shown here is derived from an EMBL/GenBank/DDBJ whole genome shotgun (WGS) entry which is preliminary data.</text>
</comment>
<comment type="subcellular location">
    <subcellularLocation>
        <location evidence="1">Membrane</location>
        <topology evidence="1">Multi-pass membrane protein</topology>
    </subcellularLocation>
</comment>
<dbReference type="PANTHER" id="PTHR43652:SF2">
    <property type="entry name" value="BASIC AMINO ACID ANTIPORTER YFCC-RELATED"/>
    <property type="match status" value="1"/>
</dbReference>
<keyword evidence="5 7" id="KW-1133">Transmembrane helix</keyword>
<sequence>MIGLDGLLAAAVLVVLVVVLVRELVAPAAAMVGAVVTCVLFGILPAEQAFLGLANPATISIAGLFVVARAVRDHAGIDGVIGRFLGDGSGGPRAALVRFVPPVVALSGFLNNTPLVAAGAPVIRGWAERNGVAATKLLMPLSFAAILGGTLTLIGTGPNLVISGMLVAAGESGLSFFELTPAGLPLALVGGTALVLLAPRLLPDRRTPHEQVAASDRDYTLCLQVLPAGAVDGRTVAQAGLRELSGTFLAAVRRYPDGQRPAAPDMVLHGGDELVFVGNVDAVRDLLARPGLIEAERAQTAVLDGDGHGLAECIVGSTSSLIGTTLKEVSFRGRYGAAVVALHRASERVDGKLGEVELRAGDALLLLSDAGFAERWSGHRDFAVVIPHDVATTASGSRAYRWLTLGTFVGMVTLAATGLLPILTAILLACAVLVASRAIRFDRALDALDLDVLLIVAAAIGLGNAIAAAGLSGVLARGIETAAAATTPLLALALVALGTMLLTELLTNVAAAALMLPIAVDVAQRVQAEPTGFAVAVALAASSSYLTPIGYQTNTIVYGLGGYRFGDYWRLGLPLAGLSLATILVVVPRVW</sequence>
<reference evidence="9" key="2">
    <citation type="submission" date="2020-09" db="EMBL/GenBank/DDBJ databases">
        <authorList>
            <person name="Sun Q."/>
            <person name="Zhou Y."/>
        </authorList>
    </citation>
    <scope>NUCLEOTIDE SEQUENCE</scope>
    <source>
        <strain evidence="9">CGMCC 1.14988</strain>
    </source>
</reference>
<evidence type="ECO:0000256" key="6">
    <source>
        <dbReference type="ARBA" id="ARBA00023136"/>
    </source>
</evidence>
<dbReference type="Pfam" id="PF03600">
    <property type="entry name" value="CitMHS"/>
    <property type="match status" value="1"/>
</dbReference>
<feature type="transmembrane region" description="Helical" evidence="7">
    <location>
        <begin position="28"/>
        <end position="44"/>
    </location>
</feature>
<feature type="transmembrane region" description="Helical" evidence="7">
    <location>
        <begin position="571"/>
        <end position="590"/>
    </location>
</feature>
<dbReference type="Gene3D" id="3.30.70.1450">
    <property type="entry name" value="Regulator of K+ conductance, C-terminal domain"/>
    <property type="match status" value="2"/>
</dbReference>
<feature type="domain" description="RCK C-terminal" evidence="8">
    <location>
        <begin position="207"/>
        <end position="292"/>
    </location>
</feature>
<keyword evidence="3 7" id="KW-0812">Transmembrane</keyword>
<dbReference type="PROSITE" id="PS01271">
    <property type="entry name" value="NA_SULFATE"/>
    <property type="match status" value="1"/>
</dbReference>
<feature type="transmembrane region" description="Helical" evidence="7">
    <location>
        <begin position="452"/>
        <end position="476"/>
    </location>
</feature>
<proteinExistence type="predicted"/>
<dbReference type="GO" id="GO:0005886">
    <property type="term" value="C:plasma membrane"/>
    <property type="evidence" value="ECO:0007669"/>
    <property type="project" value="TreeGrafter"/>
</dbReference>